<reference evidence="2 3" key="1">
    <citation type="submission" date="2019-08" db="EMBL/GenBank/DDBJ databases">
        <authorList>
            <person name="Peeters C."/>
        </authorList>
    </citation>
    <scope>NUCLEOTIDE SEQUENCE [LARGE SCALE GENOMIC DNA]</scope>
    <source>
        <strain evidence="2 3">LMG 31011</strain>
    </source>
</reference>
<sequence>MLKKISAAGLLLASVYAHAAPSFCQVAGSYRGVYSGNTDSGTLMAVVEAADGTLRGSAMSADGRQFAFGGVIAGDGSFSSGSVATGALFVGRFASATGGQIAGQGDWALGGGQGGRWQIVRESIPATCR</sequence>
<evidence type="ECO:0000256" key="1">
    <source>
        <dbReference type="SAM" id="SignalP"/>
    </source>
</evidence>
<dbReference type="OrthoDB" id="9985231at2"/>
<name>A0A5E4Z6B7_9BURK</name>
<protein>
    <submittedName>
        <fullName evidence="2">Uncharacterized protein</fullName>
    </submittedName>
</protein>
<accession>A0A5E4Z6B7</accession>
<keyword evidence="1" id="KW-0732">Signal</keyword>
<evidence type="ECO:0000313" key="2">
    <source>
        <dbReference type="EMBL" id="VVE56656.1"/>
    </source>
</evidence>
<feature type="signal peptide" evidence="1">
    <location>
        <begin position="1"/>
        <end position="19"/>
    </location>
</feature>
<gene>
    <name evidence="2" type="ORF">PAQ31011_05127</name>
</gene>
<feature type="chain" id="PRO_5022818595" evidence="1">
    <location>
        <begin position="20"/>
        <end position="129"/>
    </location>
</feature>
<keyword evidence="3" id="KW-1185">Reference proteome</keyword>
<dbReference type="AlphaFoldDB" id="A0A5E4Z6B7"/>
<proteinExistence type="predicted"/>
<dbReference type="EMBL" id="CABPSN010000012">
    <property type="protein sequence ID" value="VVE56656.1"/>
    <property type="molecule type" value="Genomic_DNA"/>
</dbReference>
<organism evidence="2 3">
    <name type="scientific">Pandoraea aquatica</name>
    <dbReference type="NCBI Taxonomy" id="2508290"/>
    <lineage>
        <taxon>Bacteria</taxon>
        <taxon>Pseudomonadati</taxon>
        <taxon>Pseudomonadota</taxon>
        <taxon>Betaproteobacteria</taxon>
        <taxon>Burkholderiales</taxon>
        <taxon>Burkholderiaceae</taxon>
        <taxon>Pandoraea</taxon>
    </lineage>
</organism>
<dbReference type="Proteomes" id="UP000366819">
    <property type="component" value="Unassembled WGS sequence"/>
</dbReference>
<evidence type="ECO:0000313" key="3">
    <source>
        <dbReference type="Proteomes" id="UP000366819"/>
    </source>
</evidence>